<accession>A0ABR2G4Z2</accession>
<dbReference type="Gene3D" id="3.40.50.720">
    <property type="entry name" value="NAD(P)-binding Rossmann-like Domain"/>
    <property type="match status" value="1"/>
</dbReference>
<proteinExistence type="predicted"/>
<evidence type="ECO:0000313" key="1">
    <source>
        <dbReference type="EMBL" id="KAK8593814.1"/>
    </source>
</evidence>
<name>A0ABR2G4Z2_9ROSI</name>
<keyword evidence="2" id="KW-1185">Reference proteome</keyword>
<comment type="caution">
    <text evidence="1">The sequence shown here is derived from an EMBL/GenBank/DDBJ whole genome shotgun (WGS) entry which is preliminary data.</text>
</comment>
<protein>
    <submittedName>
        <fullName evidence="1">Uncharacterized protein</fullName>
    </submittedName>
</protein>
<organism evidence="1 2">
    <name type="scientific">Hibiscus sabdariffa</name>
    <name type="common">roselle</name>
    <dbReference type="NCBI Taxonomy" id="183260"/>
    <lineage>
        <taxon>Eukaryota</taxon>
        <taxon>Viridiplantae</taxon>
        <taxon>Streptophyta</taxon>
        <taxon>Embryophyta</taxon>
        <taxon>Tracheophyta</taxon>
        <taxon>Spermatophyta</taxon>
        <taxon>Magnoliopsida</taxon>
        <taxon>eudicotyledons</taxon>
        <taxon>Gunneridae</taxon>
        <taxon>Pentapetalae</taxon>
        <taxon>rosids</taxon>
        <taxon>malvids</taxon>
        <taxon>Malvales</taxon>
        <taxon>Malvaceae</taxon>
        <taxon>Malvoideae</taxon>
        <taxon>Hibiscus</taxon>
    </lineage>
</organism>
<reference evidence="1 2" key="1">
    <citation type="journal article" date="2024" name="G3 (Bethesda)">
        <title>Genome assembly of Hibiscus sabdariffa L. provides insights into metabolisms of medicinal natural products.</title>
        <authorList>
            <person name="Kim T."/>
        </authorList>
    </citation>
    <scope>NUCLEOTIDE SEQUENCE [LARGE SCALE GENOMIC DNA]</scope>
    <source>
        <strain evidence="1">TK-2024</strain>
        <tissue evidence="1">Old leaves</tissue>
    </source>
</reference>
<dbReference type="EMBL" id="JBBPBM010000003">
    <property type="protein sequence ID" value="KAK8593814.1"/>
    <property type="molecule type" value="Genomic_DNA"/>
</dbReference>
<dbReference type="Proteomes" id="UP001472677">
    <property type="component" value="Unassembled WGS sequence"/>
</dbReference>
<gene>
    <name evidence="1" type="ORF">V6N12_045887</name>
</gene>
<evidence type="ECO:0000313" key="2">
    <source>
        <dbReference type="Proteomes" id="UP001472677"/>
    </source>
</evidence>
<sequence length="74" mass="8084">MDMNLPEVGLSDTATEMSRAEKVVYDPKKTEHLLALDGANEMLHLFKAELLDEGCFGSAVEGCIGYSIPLFSSF</sequence>